<reference evidence="2" key="1">
    <citation type="journal article" date="2014" name="Int. J. Syst. Evol. Microbiol.">
        <title>Complete genome sequence of Corynebacterium casei LMG S-19264T (=DSM 44701T), isolated from a smear-ripened cheese.</title>
        <authorList>
            <consortium name="US DOE Joint Genome Institute (JGI-PGF)"/>
            <person name="Walter F."/>
            <person name="Albersmeier A."/>
            <person name="Kalinowski J."/>
            <person name="Ruckert C."/>
        </authorList>
    </citation>
    <scope>NUCLEOTIDE SEQUENCE</scope>
    <source>
        <strain evidence="2">CCM 7086</strain>
    </source>
</reference>
<accession>A0A8J2ULW8</accession>
<dbReference type="AlphaFoldDB" id="A0A8J2ULW8"/>
<gene>
    <name evidence="2" type="ORF">GCM10007205_25310</name>
</gene>
<feature type="coiled-coil region" evidence="1">
    <location>
        <begin position="19"/>
        <end position="46"/>
    </location>
</feature>
<reference evidence="2" key="2">
    <citation type="submission" date="2020-09" db="EMBL/GenBank/DDBJ databases">
        <authorList>
            <person name="Sun Q."/>
            <person name="Sedlacek I."/>
        </authorList>
    </citation>
    <scope>NUCLEOTIDE SEQUENCE</scope>
    <source>
        <strain evidence="2">CCM 7086</strain>
    </source>
</reference>
<name>A0A8J2ULW8_9BURK</name>
<evidence type="ECO:0000313" key="3">
    <source>
        <dbReference type="Proteomes" id="UP000620266"/>
    </source>
</evidence>
<protein>
    <submittedName>
        <fullName evidence="2">Uncharacterized protein</fullName>
    </submittedName>
</protein>
<evidence type="ECO:0000313" key="2">
    <source>
        <dbReference type="EMBL" id="GGC15309.1"/>
    </source>
</evidence>
<proteinExistence type="predicted"/>
<evidence type="ECO:0000256" key="1">
    <source>
        <dbReference type="SAM" id="Coils"/>
    </source>
</evidence>
<keyword evidence="3" id="KW-1185">Reference proteome</keyword>
<sequence length="91" mass="10628">MDKKGVETGYRDAMTYEELQMYQMHVQNQQIQMQQLNQQLQQTGEAWQRVGQQIQQVPQYTAPQVTPITPPGGYQTRCIQNGIYVNCRSNY</sequence>
<keyword evidence="1" id="KW-0175">Coiled coil</keyword>
<organism evidence="2 3">
    <name type="scientific">Oxalicibacterium flavum</name>
    <dbReference type="NCBI Taxonomy" id="179467"/>
    <lineage>
        <taxon>Bacteria</taxon>
        <taxon>Pseudomonadati</taxon>
        <taxon>Pseudomonadota</taxon>
        <taxon>Betaproteobacteria</taxon>
        <taxon>Burkholderiales</taxon>
        <taxon>Oxalobacteraceae</taxon>
        <taxon>Oxalicibacterium</taxon>
    </lineage>
</organism>
<comment type="caution">
    <text evidence="2">The sequence shown here is derived from an EMBL/GenBank/DDBJ whole genome shotgun (WGS) entry which is preliminary data.</text>
</comment>
<dbReference type="Proteomes" id="UP000620266">
    <property type="component" value="Unassembled WGS sequence"/>
</dbReference>
<dbReference type="EMBL" id="BMCG01000005">
    <property type="protein sequence ID" value="GGC15309.1"/>
    <property type="molecule type" value="Genomic_DNA"/>
</dbReference>